<reference evidence="3 5" key="1">
    <citation type="submission" date="2023-07" db="EMBL/GenBank/DDBJ databases">
        <title>Unpublished Manusciprt.</title>
        <authorList>
            <person name="Aydin F."/>
            <person name="Tarhane S."/>
            <person name="Saticioglu I.B."/>
            <person name="Karakaya E."/>
            <person name="Abay S."/>
            <person name="Guran O."/>
            <person name="Bozkurt E."/>
            <person name="Uzum N."/>
            <person name="Olgun K."/>
            <person name="Jablonski D."/>
        </authorList>
    </citation>
    <scope>NUCLEOTIDE SEQUENCE</scope>
    <source>
        <strain evidence="5">faydin-H75</strain>
        <strain evidence="3">Faydin-H76</strain>
    </source>
</reference>
<dbReference type="InterPro" id="IPR057219">
    <property type="entry name" value="DUF7897"/>
</dbReference>
<dbReference type="AlphaFoldDB" id="A0AA90PK24"/>
<evidence type="ECO:0000313" key="5">
    <source>
        <dbReference type="Proteomes" id="UP001240777"/>
    </source>
</evidence>
<reference evidence="2" key="2">
    <citation type="submission" date="2023-07" db="EMBL/GenBank/DDBJ databases">
        <authorList>
            <person name="Aydin F."/>
            <person name="Tarhane S."/>
            <person name="Saticioglu I.B."/>
            <person name="Karakaya E."/>
            <person name="Abay S."/>
            <person name="Guran O."/>
            <person name="Bozkurt E."/>
            <person name="Uzum N."/>
            <person name="Olgun K."/>
            <person name="Jablonski D."/>
        </authorList>
    </citation>
    <scope>NUCLEOTIDE SEQUENCE</scope>
    <source>
        <strain evidence="2">Faydin-H75</strain>
    </source>
</reference>
<protein>
    <submittedName>
        <fullName evidence="3">Invasion protein CiaB</fullName>
    </submittedName>
</protein>
<feature type="domain" description="DUF7897" evidence="1">
    <location>
        <begin position="11"/>
        <end position="615"/>
    </location>
</feature>
<proteinExistence type="predicted"/>
<dbReference type="EMBL" id="JAUYZK010000014">
    <property type="protein sequence ID" value="MDP2539702.1"/>
    <property type="molecule type" value="Genomic_DNA"/>
</dbReference>
<evidence type="ECO:0000259" key="1">
    <source>
        <dbReference type="Pfam" id="PF25448"/>
    </source>
</evidence>
<keyword evidence="5" id="KW-1185">Reference proteome</keyword>
<dbReference type="Pfam" id="PF25448">
    <property type="entry name" value="DUF7897"/>
    <property type="match status" value="1"/>
</dbReference>
<sequence length="616" mass="72340">MNENALMQFQRDLKVFYTLIQDQSKDINSMYEIFDSNFNKESKYLPTLEYLCDRMGLKPDKDALMAICDRVANLKEGSIIQILKKNQKSNSEILIARRFLLNFVSEFYAKRHQELLSEVTKRNLFNEFYREILLGVHQIGLVMNQFFESWQNVLIDGINKDMQKIYGDEETLKLLAPSIDKEKVEDKLICSDRSYSIPKKLGDKFISLPYALAFDIEIEGIVKAISKLILKLKGLEDEVYDKKDSYINYFNALKNAFAERNADELIQKWREVDRCWMEIDTPFQVGHPLEYYEDRYRHSVAPEWDLRVSNPDKLSDCRVSSSIKKMFLNFAQELDTPKNLINFVEDALKNVKIYNGLPTLYYGADMNGLFSAQVVPNDEVISKKFGKKIFAFGDKIIQSAKSKPKMKLSYETFEEDYLKEAREILFDNEELWHLVYDITTNGHEFGHILWIQEDTQRKMNVDGEFKNIEEFKATCGGLVAFFQSSHTPVEFEAVMSDSIRRGVSLMAWREQEEVLPYYCEGLIHLYGAFESGVLEFVANQKPVLRVHKEKYKELKNWYIQIYQSLAQHYIQKFPAGEWLNRFTKKDGGIYHSNLKNGDDFIQWYWERYCQIGQEVL</sequence>
<dbReference type="RefSeq" id="WP_305517651.1">
    <property type="nucleotide sequence ID" value="NZ_JAUPEV010000015.1"/>
</dbReference>
<dbReference type="NCBIfam" id="NF033805">
    <property type="entry name" value="invasion_CiaB"/>
    <property type="match status" value="1"/>
</dbReference>
<dbReference type="Proteomes" id="UP001240777">
    <property type="component" value="Unassembled WGS sequence"/>
</dbReference>
<evidence type="ECO:0000313" key="4">
    <source>
        <dbReference type="Proteomes" id="UP001177258"/>
    </source>
</evidence>
<name>A0AA90PK24_9HELI</name>
<organism evidence="3 4">
    <name type="scientific">Helicobacter cappadocius</name>
    <dbReference type="NCBI Taxonomy" id="3063998"/>
    <lineage>
        <taxon>Bacteria</taxon>
        <taxon>Pseudomonadati</taxon>
        <taxon>Campylobacterota</taxon>
        <taxon>Epsilonproteobacteria</taxon>
        <taxon>Campylobacterales</taxon>
        <taxon>Helicobacteraceae</taxon>
        <taxon>Helicobacter</taxon>
    </lineage>
</organism>
<reference evidence="2 4" key="3">
    <citation type="journal article" date="2024" name="Syst. Appl. Microbiol.">
        <title>Helicobacter cappadocius sp. nov., from lizards: The first psychrotrophic Helicobacter species.</title>
        <authorList>
            <person name="Aydin F."/>
            <person name="Tarhane S."/>
            <person name="Karakaya E."/>
            <person name="Abay S."/>
            <person name="Kayman T."/>
            <person name="Guran O."/>
            <person name="Bozkurt E."/>
            <person name="Uzum N."/>
            <person name="Avci A."/>
            <person name="Olgun K."/>
            <person name="Jablonski D."/>
            <person name="Guran C."/>
            <person name="Burcin Saticioglu I."/>
        </authorList>
    </citation>
    <scope>NUCLEOTIDE SEQUENCE [LARGE SCALE GENOMIC DNA]</scope>
    <source>
        <strain evidence="2">Faydin-H75</strain>
        <strain evidence="4">faydin-H76</strain>
    </source>
</reference>
<comment type="caution">
    <text evidence="3">The sequence shown here is derived from an EMBL/GenBank/DDBJ whole genome shotgun (WGS) entry which is preliminary data.</text>
</comment>
<dbReference type="EMBL" id="JAUPEV010000015">
    <property type="protein sequence ID" value="MDO7253813.1"/>
    <property type="molecule type" value="Genomic_DNA"/>
</dbReference>
<evidence type="ECO:0000313" key="2">
    <source>
        <dbReference type="EMBL" id="MDO7253813.1"/>
    </source>
</evidence>
<evidence type="ECO:0000313" key="3">
    <source>
        <dbReference type="EMBL" id="MDP2539702.1"/>
    </source>
</evidence>
<gene>
    <name evidence="3" type="primary">ciaB</name>
    <name evidence="2" type="ORF">Q5I04_07840</name>
    <name evidence="3" type="ORF">Q5I06_07945</name>
</gene>
<accession>A0AA90PK24</accession>
<dbReference type="Proteomes" id="UP001177258">
    <property type="component" value="Unassembled WGS sequence"/>
</dbReference>